<keyword evidence="5" id="KW-1133">Transmembrane helix</keyword>
<keyword evidence="2" id="KW-1003">Cell membrane</keyword>
<evidence type="ECO:0000256" key="4">
    <source>
        <dbReference type="ARBA" id="ARBA00022692"/>
    </source>
</evidence>
<dbReference type="Gene3D" id="3.10.20.310">
    <property type="entry name" value="membrane protein fhac"/>
    <property type="match status" value="1"/>
</dbReference>
<keyword evidence="10" id="KW-1185">Reference proteome</keyword>
<dbReference type="InterPro" id="IPR050487">
    <property type="entry name" value="FtsQ_DivIB"/>
</dbReference>
<dbReference type="GO" id="GO:0005886">
    <property type="term" value="C:plasma membrane"/>
    <property type="evidence" value="ECO:0007669"/>
    <property type="project" value="TreeGrafter"/>
</dbReference>
<comment type="subcellular location">
    <subcellularLocation>
        <location evidence="1">Membrane</location>
    </subcellularLocation>
</comment>
<evidence type="ECO:0000256" key="2">
    <source>
        <dbReference type="ARBA" id="ARBA00022475"/>
    </source>
</evidence>
<feature type="domain" description="POTRA" evidence="8">
    <location>
        <begin position="37"/>
        <end position="105"/>
    </location>
</feature>
<evidence type="ECO:0000256" key="7">
    <source>
        <dbReference type="ARBA" id="ARBA00023306"/>
    </source>
</evidence>
<dbReference type="GO" id="GO:0051301">
    <property type="term" value="P:cell division"/>
    <property type="evidence" value="ECO:0007669"/>
    <property type="project" value="UniProtKB-KW"/>
</dbReference>
<dbReference type="RefSeq" id="WP_187973872.1">
    <property type="nucleotide sequence ID" value="NZ_CP046884.1"/>
</dbReference>
<keyword evidence="3" id="KW-0132">Cell division</keyword>
<organism evidence="9 10">
    <name type="scientific">Corynebacterium poyangense</name>
    <dbReference type="NCBI Taxonomy" id="2684405"/>
    <lineage>
        <taxon>Bacteria</taxon>
        <taxon>Bacillati</taxon>
        <taxon>Actinomycetota</taxon>
        <taxon>Actinomycetes</taxon>
        <taxon>Mycobacteriales</taxon>
        <taxon>Corynebacteriaceae</taxon>
        <taxon>Corynebacterium</taxon>
    </lineage>
</organism>
<evidence type="ECO:0000313" key="9">
    <source>
        <dbReference type="EMBL" id="QNQ90558.1"/>
    </source>
</evidence>
<dbReference type="InterPro" id="IPR013685">
    <property type="entry name" value="POTRA_FtsQ_type"/>
</dbReference>
<protein>
    <submittedName>
        <fullName evidence="9">FtsQ-type POTRA domain-containing protein</fullName>
    </submittedName>
</protein>
<dbReference type="InterPro" id="IPR034746">
    <property type="entry name" value="POTRA"/>
</dbReference>
<gene>
    <name evidence="9" type="ORF">GP475_07825</name>
</gene>
<keyword evidence="6" id="KW-0472">Membrane</keyword>
<dbReference type="InterPro" id="IPR005548">
    <property type="entry name" value="Cell_div_FtsQ/DivIB_C"/>
</dbReference>
<evidence type="ECO:0000256" key="6">
    <source>
        <dbReference type="ARBA" id="ARBA00023136"/>
    </source>
</evidence>
<accession>A0A7H0SPT3</accession>
<dbReference type="KEGG" id="cpoy:GP475_07825"/>
<reference evidence="9 10" key="1">
    <citation type="submission" date="2019-12" db="EMBL/GenBank/DDBJ databases">
        <title>Corynebacterium sp. nov., isolated from feces of the Anser Albifrons in China.</title>
        <authorList>
            <person name="Liu Q."/>
        </authorList>
    </citation>
    <scope>NUCLEOTIDE SEQUENCE [LARGE SCALE GENOMIC DNA]</scope>
    <source>
        <strain evidence="9 10">4H37-19</strain>
    </source>
</reference>
<sequence length="227" mass="24429">MNIPFALPSLRKTLLIVGSLVAVLLIAAGVLLLTPILAVRTIEVNGAEHSDVAEIQNQSGITVGDNLLRLDTSKAAQAVAQIPWVRSVTVSRVLPSTARIDITERQAPLYRDDNGQHNLIDENGDVFFTAEPPQGSVAVTGSGSHNQEVLQSLAQAISTIPENLRGNIGHADINDNGSITLYLKDNRTVYWGAPENNQNKAIALESVLTFPDGNWNISNPGLITRRN</sequence>
<dbReference type="PANTHER" id="PTHR37820:SF1">
    <property type="entry name" value="CELL DIVISION PROTEIN FTSQ"/>
    <property type="match status" value="1"/>
</dbReference>
<evidence type="ECO:0000256" key="5">
    <source>
        <dbReference type="ARBA" id="ARBA00022989"/>
    </source>
</evidence>
<evidence type="ECO:0000256" key="1">
    <source>
        <dbReference type="ARBA" id="ARBA00004370"/>
    </source>
</evidence>
<dbReference type="PANTHER" id="PTHR37820">
    <property type="entry name" value="CELL DIVISION PROTEIN DIVIB"/>
    <property type="match status" value="1"/>
</dbReference>
<dbReference type="EMBL" id="CP046884">
    <property type="protein sequence ID" value="QNQ90558.1"/>
    <property type="molecule type" value="Genomic_DNA"/>
</dbReference>
<name>A0A7H0SPT3_9CORY</name>
<dbReference type="Pfam" id="PF03799">
    <property type="entry name" value="FtsQ_DivIB_C"/>
    <property type="match status" value="1"/>
</dbReference>
<dbReference type="Pfam" id="PF08478">
    <property type="entry name" value="POTRA_1"/>
    <property type="match status" value="1"/>
</dbReference>
<keyword evidence="4" id="KW-0812">Transmembrane</keyword>
<dbReference type="Proteomes" id="UP000516320">
    <property type="component" value="Chromosome"/>
</dbReference>
<proteinExistence type="predicted"/>
<dbReference type="PROSITE" id="PS51779">
    <property type="entry name" value="POTRA"/>
    <property type="match status" value="1"/>
</dbReference>
<evidence type="ECO:0000313" key="10">
    <source>
        <dbReference type="Proteomes" id="UP000516320"/>
    </source>
</evidence>
<evidence type="ECO:0000256" key="3">
    <source>
        <dbReference type="ARBA" id="ARBA00022618"/>
    </source>
</evidence>
<dbReference type="AlphaFoldDB" id="A0A7H0SPT3"/>
<keyword evidence="7" id="KW-0131">Cell cycle</keyword>
<evidence type="ECO:0000259" key="8">
    <source>
        <dbReference type="PROSITE" id="PS51779"/>
    </source>
</evidence>